<proteinExistence type="predicted"/>
<dbReference type="EMBL" id="JANBPG010000037">
    <property type="protein sequence ID" value="KAJ1901243.1"/>
    <property type="molecule type" value="Genomic_DNA"/>
</dbReference>
<protein>
    <submittedName>
        <fullName evidence="1">Uncharacterized protein</fullName>
    </submittedName>
</protein>
<dbReference type="Proteomes" id="UP001150581">
    <property type="component" value="Unassembled WGS sequence"/>
</dbReference>
<evidence type="ECO:0000313" key="2">
    <source>
        <dbReference type="Proteomes" id="UP001150581"/>
    </source>
</evidence>
<gene>
    <name evidence="1" type="ORF">LPJ66_000922</name>
</gene>
<keyword evidence="2" id="KW-1185">Reference proteome</keyword>
<sequence>MTGISMPQGVHHLLNYDACTTGNSLVEDSAVFVLCSFSANTLDGSNNLANETPVCNCPEVGVTTSTTMSTAAAVADNQGVNQLVTQAGAENSDEVWECLLWLTKITNLPDLLDCPCMTPDFVPLAPAERPSINKSCLNPVQPGSSNFHLATKLSALPIMALVPKCVSKDVWHVVESLTLEETIG</sequence>
<organism evidence="1 2">
    <name type="scientific">Kickxella alabastrina</name>
    <dbReference type="NCBI Taxonomy" id="61397"/>
    <lineage>
        <taxon>Eukaryota</taxon>
        <taxon>Fungi</taxon>
        <taxon>Fungi incertae sedis</taxon>
        <taxon>Zoopagomycota</taxon>
        <taxon>Kickxellomycotina</taxon>
        <taxon>Kickxellomycetes</taxon>
        <taxon>Kickxellales</taxon>
        <taxon>Kickxellaceae</taxon>
        <taxon>Kickxella</taxon>
    </lineage>
</organism>
<accession>A0ACC1IUR5</accession>
<evidence type="ECO:0000313" key="1">
    <source>
        <dbReference type="EMBL" id="KAJ1901243.1"/>
    </source>
</evidence>
<comment type="caution">
    <text evidence="1">The sequence shown here is derived from an EMBL/GenBank/DDBJ whole genome shotgun (WGS) entry which is preliminary data.</text>
</comment>
<reference evidence="1" key="1">
    <citation type="submission" date="2022-07" db="EMBL/GenBank/DDBJ databases">
        <title>Phylogenomic reconstructions and comparative analyses of Kickxellomycotina fungi.</title>
        <authorList>
            <person name="Reynolds N.K."/>
            <person name="Stajich J.E."/>
            <person name="Barry K."/>
            <person name="Grigoriev I.V."/>
            <person name="Crous P."/>
            <person name="Smith M.E."/>
        </authorList>
    </citation>
    <scope>NUCLEOTIDE SEQUENCE</scope>
    <source>
        <strain evidence="1">Benny 63K</strain>
    </source>
</reference>
<name>A0ACC1IUR5_9FUNG</name>